<evidence type="ECO:0000256" key="1">
    <source>
        <dbReference type="ARBA" id="ARBA00005086"/>
    </source>
</evidence>
<dbReference type="Gene3D" id="1.10.1040.10">
    <property type="entry name" value="N-(1-d-carboxylethyl)-l-norvaline Dehydrogenase, domain 2"/>
    <property type="match status" value="1"/>
</dbReference>
<comment type="similarity">
    <text evidence="2">Belongs to the 3-hydroxyacyl-CoA dehydrogenase family.</text>
</comment>
<organism evidence="9 10">
    <name type="scientific">Klenkia taihuensis</name>
    <dbReference type="NCBI Taxonomy" id="1225127"/>
    <lineage>
        <taxon>Bacteria</taxon>
        <taxon>Bacillati</taxon>
        <taxon>Actinomycetota</taxon>
        <taxon>Actinomycetes</taxon>
        <taxon>Geodermatophilales</taxon>
        <taxon>Geodermatophilaceae</taxon>
        <taxon>Klenkia</taxon>
    </lineage>
</organism>
<dbReference type="SUPFAM" id="SSF51735">
    <property type="entry name" value="NAD(P)-binding Rossmann-fold domains"/>
    <property type="match status" value="1"/>
</dbReference>
<evidence type="ECO:0000256" key="3">
    <source>
        <dbReference type="ARBA" id="ARBA00023002"/>
    </source>
</evidence>
<dbReference type="SUPFAM" id="SSF48179">
    <property type="entry name" value="6-phosphogluconate dehydrogenase C-terminal domain-like"/>
    <property type="match status" value="1"/>
</dbReference>
<dbReference type="STRING" id="1225127.SAMN05661030_3881"/>
<keyword evidence="3" id="KW-0560">Oxidoreductase</keyword>
<feature type="binding site" evidence="5">
    <location>
        <position position="287"/>
    </location>
    <ligand>
        <name>NAD(+)</name>
        <dbReference type="ChEBI" id="CHEBI:57540"/>
    </ligand>
</feature>
<dbReference type="InterPro" id="IPR006108">
    <property type="entry name" value="3HC_DH_C"/>
</dbReference>
<evidence type="ECO:0000259" key="7">
    <source>
        <dbReference type="Pfam" id="PF00725"/>
    </source>
</evidence>
<evidence type="ECO:0000256" key="2">
    <source>
        <dbReference type="ARBA" id="ARBA00009463"/>
    </source>
</evidence>
<feature type="binding site" evidence="5">
    <location>
        <position position="104"/>
    </location>
    <ligand>
        <name>NAD(+)</name>
        <dbReference type="ChEBI" id="CHEBI:57540"/>
    </ligand>
</feature>
<dbReference type="GO" id="GO:0006635">
    <property type="term" value="P:fatty acid beta-oxidation"/>
    <property type="evidence" value="ECO:0007669"/>
    <property type="project" value="TreeGrafter"/>
</dbReference>
<feature type="site" description="Important for catalytic activity" evidence="4">
    <location>
        <position position="152"/>
    </location>
</feature>
<dbReference type="InterPro" id="IPR013328">
    <property type="entry name" value="6PGD_dom2"/>
</dbReference>
<evidence type="ECO:0000313" key="10">
    <source>
        <dbReference type="Proteomes" id="UP000199022"/>
    </source>
</evidence>
<accession>A0A1I1U1T8</accession>
<reference evidence="10" key="1">
    <citation type="submission" date="2016-10" db="EMBL/GenBank/DDBJ databases">
        <authorList>
            <person name="Varghese N."/>
            <person name="Submissions S."/>
        </authorList>
    </citation>
    <scope>NUCLEOTIDE SEQUENCE [LARGE SCALE GENOMIC DNA]</scope>
    <source>
        <strain evidence="10">DSM 45962</strain>
    </source>
</reference>
<keyword evidence="5" id="KW-0520">NAD</keyword>
<evidence type="ECO:0000256" key="4">
    <source>
        <dbReference type="PIRSR" id="PIRSR000105-1"/>
    </source>
</evidence>
<dbReference type="InterPro" id="IPR008927">
    <property type="entry name" value="6-PGluconate_DH-like_C_sf"/>
</dbReference>
<dbReference type="Pfam" id="PF02737">
    <property type="entry name" value="3HCDH_N"/>
    <property type="match status" value="1"/>
</dbReference>
<evidence type="ECO:0000313" key="9">
    <source>
        <dbReference type="EMBL" id="SFD64787.1"/>
    </source>
</evidence>
<feature type="binding site" evidence="5">
    <location>
        <position position="109"/>
    </location>
    <ligand>
        <name>NAD(+)</name>
        <dbReference type="ChEBI" id="CHEBI:57540"/>
    </ligand>
</feature>
<feature type="binding site" evidence="5">
    <location>
        <position position="44"/>
    </location>
    <ligand>
        <name>NAD(+)</name>
        <dbReference type="ChEBI" id="CHEBI:57540"/>
    </ligand>
</feature>
<dbReference type="InterPro" id="IPR036291">
    <property type="entry name" value="NAD(P)-bd_dom_sf"/>
</dbReference>
<feature type="region of interest" description="Disordered" evidence="6">
    <location>
        <begin position="296"/>
        <end position="321"/>
    </location>
</feature>
<feature type="domain" description="3-hydroxyacyl-CoA dehydrogenase NAD binding" evidence="8">
    <location>
        <begin position="17"/>
        <end position="193"/>
    </location>
</feature>
<evidence type="ECO:0000259" key="8">
    <source>
        <dbReference type="Pfam" id="PF02737"/>
    </source>
</evidence>
<name>A0A1I1U1T8_9ACTN</name>
<evidence type="ECO:0000256" key="6">
    <source>
        <dbReference type="SAM" id="MobiDB-lite"/>
    </source>
</evidence>
<comment type="pathway">
    <text evidence="1">Lipid metabolism; butanoate metabolism.</text>
</comment>
<evidence type="ECO:0000256" key="5">
    <source>
        <dbReference type="PIRSR" id="PIRSR000105-2"/>
    </source>
</evidence>
<proteinExistence type="inferred from homology"/>
<dbReference type="FunFam" id="3.40.50.720:FF:000009">
    <property type="entry name" value="Fatty oxidation complex, alpha subunit"/>
    <property type="match status" value="1"/>
</dbReference>
<dbReference type="InterPro" id="IPR006176">
    <property type="entry name" value="3-OHacyl-CoA_DH_NAD-bd"/>
</dbReference>
<feature type="domain" description="3-hydroxyacyl-CoA dehydrogenase C-terminal" evidence="7">
    <location>
        <begin position="199"/>
        <end position="295"/>
    </location>
</feature>
<dbReference type="RefSeq" id="WP_229827366.1">
    <property type="nucleotide sequence ID" value="NZ_BNAC01000001.1"/>
</dbReference>
<dbReference type="PANTHER" id="PTHR48075:SF5">
    <property type="entry name" value="3-HYDROXYBUTYRYL-COA DEHYDROGENASE"/>
    <property type="match status" value="1"/>
</dbReference>
<dbReference type="Proteomes" id="UP000199022">
    <property type="component" value="Unassembled WGS sequence"/>
</dbReference>
<dbReference type="PANTHER" id="PTHR48075">
    <property type="entry name" value="3-HYDROXYACYL-COA DEHYDROGENASE FAMILY PROTEIN"/>
    <property type="match status" value="1"/>
</dbReference>
<feature type="binding site" evidence="5">
    <location>
        <position position="155"/>
    </location>
    <ligand>
        <name>NAD(+)</name>
        <dbReference type="ChEBI" id="CHEBI:57540"/>
    </ligand>
</feature>
<dbReference type="GO" id="GO:0070403">
    <property type="term" value="F:NAD+ binding"/>
    <property type="evidence" value="ECO:0007669"/>
    <property type="project" value="InterPro"/>
</dbReference>
<dbReference type="Pfam" id="PF00725">
    <property type="entry name" value="3HCDH"/>
    <property type="match status" value="1"/>
</dbReference>
<dbReference type="PIRSF" id="PIRSF000105">
    <property type="entry name" value="HCDH"/>
    <property type="match status" value="1"/>
</dbReference>
<keyword evidence="10" id="KW-1185">Reference proteome</keyword>
<dbReference type="EMBL" id="FOMD01000005">
    <property type="protein sequence ID" value="SFD64787.1"/>
    <property type="molecule type" value="Genomic_DNA"/>
</dbReference>
<sequence>MSTTPLDSATASGVHDVLVVGGGAMGSQIAMVCALAGRTVHLVDTEPASLVRAEGQLRARLASRVEKGRLRTEDRDAAFARLHLGTDLEAGAGRADLVIEAVVEKIDVKTELFARLDRITPERTILTSNSSSFVPSRLAAATRRPDRVCNLHFFNPALVMACVEVVPGEATSPATLETATAFTRELGKEPVLLSREINGFLANRILNAVRDEAVHLYEGGYASLEAIDLACRTALGHPQGPFELQDLTGLDIAWFTKTARYAETGDPADLPSTSLDARVAAGHLGRKTGRGWYQYAADGTKQPAPDPIDEPSTPVTGDRPR</sequence>
<protein>
    <submittedName>
        <fullName evidence="9">3-hydroxyacyl-CoA dehydrogenase</fullName>
    </submittedName>
</protein>
<dbReference type="Gene3D" id="3.40.50.720">
    <property type="entry name" value="NAD(P)-binding Rossmann-like Domain"/>
    <property type="match status" value="1"/>
</dbReference>
<gene>
    <name evidence="9" type="ORF">SAMN05661030_3881</name>
</gene>
<dbReference type="AlphaFoldDB" id="A0A1I1U1T8"/>
<feature type="binding site" evidence="5">
    <location>
        <position position="131"/>
    </location>
    <ligand>
        <name>NAD(+)</name>
        <dbReference type="ChEBI" id="CHEBI:57540"/>
    </ligand>
</feature>
<dbReference type="GO" id="GO:0008691">
    <property type="term" value="F:3-hydroxybutyryl-CoA dehydrogenase activity"/>
    <property type="evidence" value="ECO:0007669"/>
    <property type="project" value="TreeGrafter"/>
</dbReference>
<feature type="binding site" evidence="5">
    <location>
        <begin position="21"/>
        <end position="26"/>
    </location>
    <ligand>
        <name>NAD(+)</name>
        <dbReference type="ChEBI" id="CHEBI:57540"/>
    </ligand>
</feature>
<dbReference type="InterPro" id="IPR022694">
    <property type="entry name" value="3-OHacyl-CoA_DH"/>
</dbReference>